<accession>A0A542E1G8</accession>
<evidence type="ECO:0000259" key="2">
    <source>
        <dbReference type="Pfam" id="PF13690"/>
    </source>
</evidence>
<keyword evidence="4" id="KW-1185">Reference proteome</keyword>
<feature type="domain" description="Chemotaxis phosphatase CheX-like" evidence="2">
    <location>
        <begin position="47"/>
        <end position="119"/>
    </location>
</feature>
<dbReference type="Proteomes" id="UP000317893">
    <property type="component" value="Unassembled WGS sequence"/>
</dbReference>
<dbReference type="EMBL" id="VFMN01000001">
    <property type="protein sequence ID" value="TQJ09119.1"/>
    <property type="molecule type" value="Genomic_DNA"/>
</dbReference>
<dbReference type="Gene3D" id="3.40.1550.10">
    <property type="entry name" value="CheC-like"/>
    <property type="match status" value="1"/>
</dbReference>
<evidence type="ECO:0000313" key="4">
    <source>
        <dbReference type="Proteomes" id="UP000317893"/>
    </source>
</evidence>
<dbReference type="InterPro" id="IPR028976">
    <property type="entry name" value="CheC-like_sf"/>
</dbReference>
<dbReference type="InterPro" id="IPR028051">
    <property type="entry name" value="CheX-like_dom"/>
</dbReference>
<dbReference type="RefSeq" id="WP_170185649.1">
    <property type="nucleotide sequence ID" value="NZ_BAAAPR010000005.1"/>
</dbReference>
<name>A0A542E1G8_9MICO</name>
<dbReference type="AlphaFoldDB" id="A0A542E1G8"/>
<comment type="caution">
    <text evidence="3">The sequence shown here is derived from an EMBL/GenBank/DDBJ whole genome shotgun (WGS) entry which is preliminary data.</text>
</comment>
<dbReference type="Pfam" id="PF13690">
    <property type="entry name" value="CheX"/>
    <property type="match status" value="1"/>
</dbReference>
<keyword evidence="1" id="KW-0145">Chemotaxis</keyword>
<reference evidence="3 4" key="1">
    <citation type="submission" date="2019-06" db="EMBL/GenBank/DDBJ databases">
        <title>Sequencing the genomes of 1000 actinobacteria strains.</title>
        <authorList>
            <person name="Klenk H.-P."/>
        </authorList>
    </citation>
    <scope>NUCLEOTIDE SEQUENCE [LARGE SCALE GENOMIC DNA]</scope>
    <source>
        <strain evidence="3 4">DSM 18607</strain>
    </source>
</reference>
<sequence length="165" mass="17418">MSAATLDLEDVVGAATLVDIVADLAESLFPGEPRPVAVPHRDPQEPVGARIRITGGWDGVVVLRMSWTFAEQLAHRLFLLPDGTAVDADLLDVLGEVVNIVGGNVKALLPGDNQLSLPHPRLADVVPPAGGLHATVLWGVEPVQISITPDPAPEAHHHPVEGPHR</sequence>
<evidence type="ECO:0000256" key="1">
    <source>
        <dbReference type="ARBA" id="ARBA00022500"/>
    </source>
</evidence>
<dbReference type="SUPFAM" id="SSF103039">
    <property type="entry name" value="CheC-like"/>
    <property type="match status" value="1"/>
</dbReference>
<organism evidence="3 4">
    <name type="scientific">Lapillicoccus jejuensis</name>
    <dbReference type="NCBI Taxonomy" id="402171"/>
    <lineage>
        <taxon>Bacteria</taxon>
        <taxon>Bacillati</taxon>
        <taxon>Actinomycetota</taxon>
        <taxon>Actinomycetes</taxon>
        <taxon>Micrococcales</taxon>
        <taxon>Intrasporangiaceae</taxon>
        <taxon>Lapillicoccus</taxon>
    </lineage>
</organism>
<proteinExistence type="predicted"/>
<gene>
    <name evidence="3" type="ORF">FB458_2225</name>
</gene>
<evidence type="ECO:0000313" key="3">
    <source>
        <dbReference type="EMBL" id="TQJ09119.1"/>
    </source>
</evidence>
<protein>
    <submittedName>
        <fullName evidence="3">Chemotaxis protein CheX</fullName>
    </submittedName>
</protein>
<dbReference type="GO" id="GO:0006935">
    <property type="term" value="P:chemotaxis"/>
    <property type="evidence" value="ECO:0007669"/>
    <property type="project" value="UniProtKB-KW"/>
</dbReference>